<dbReference type="Proteomes" id="UP000199675">
    <property type="component" value="Unassembled WGS sequence"/>
</dbReference>
<dbReference type="Pfam" id="PF05170">
    <property type="entry name" value="AsmA"/>
    <property type="match status" value="1"/>
</dbReference>
<dbReference type="STRING" id="488533.SAMN04487960_101336"/>
<dbReference type="GO" id="GO:0090313">
    <property type="term" value="P:regulation of protein targeting to membrane"/>
    <property type="evidence" value="ECO:0007669"/>
    <property type="project" value="TreeGrafter"/>
</dbReference>
<accession>A0A1H2QUU2</accession>
<evidence type="ECO:0000313" key="5">
    <source>
        <dbReference type="Proteomes" id="UP000199675"/>
    </source>
</evidence>
<protein>
    <submittedName>
        <fullName evidence="4">AsmA protein</fullName>
    </submittedName>
</protein>
<keyword evidence="5" id="KW-1185">Reference proteome</keyword>
<feature type="compositionally biased region" description="Low complexity" evidence="1">
    <location>
        <begin position="140"/>
        <end position="153"/>
    </location>
</feature>
<dbReference type="InterPro" id="IPR007844">
    <property type="entry name" value="AsmA"/>
</dbReference>
<dbReference type="GO" id="GO:0005886">
    <property type="term" value="C:plasma membrane"/>
    <property type="evidence" value="ECO:0007669"/>
    <property type="project" value="TreeGrafter"/>
</dbReference>
<proteinExistence type="predicted"/>
<dbReference type="PANTHER" id="PTHR30441">
    <property type="entry name" value="DUF748 DOMAIN-CONTAINING PROTEIN"/>
    <property type="match status" value="1"/>
</dbReference>
<feature type="compositionally biased region" description="Basic and acidic residues" evidence="1">
    <location>
        <begin position="700"/>
        <end position="723"/>
    </location>
</feature>
<evidence type="ECO:0000256" key="1">
    <source>
        <dbReference type="SAM" id="MobiDB-lite"/>
    </source>
</evidence>
<dbReference type="EMBL" id="FNNE01000001">
    <property type="protein sequence ID" value="SDW10895.1"/>
    <property type="molecule type" value="Genomic_DNA"/>
</dbReference>
<dbReference type="RefSeq" id="WP_091811199.1">
    <property type="nucleotide sequence ID" value="NZ_FNNE01000001.1"/>
</dbReference>
<feature type="region of interest" description="Disordered" evidence="1">
    <location>
        <begin position="700"/>
        <end position="739"/>
    </location>
</feature>
<evidence type="ECO:0000256" key="2">
    <source>
        <dbReference type="SAM" id="Phobius"/>
    </source>
</evidence>
<feature type="transmembrane region" description="Helical" evidence="2">
    <location>
        <begin position="7"/>
        <end position="29"/>
    </location>
</feature>
<gene>
    <name evidence="4" type="ORF">SAMN04487960_101336</name>
</gene>
<evidence type="ECO:0000259" key="3">
    <source>
        <dbReference type="Pfam" id="PF05170"/>
    </source>
</evidence>
<dbReference type="AlphaFoldDB" id="A0A1H2QUU2"/>
<keyword evidence="2" id="KW-0472">Membrane</keyword>
<organism evidence="4 5">
    <name type="scientific">Marinobacter mobilis</name>
    <dbReference type="NCBI Taxonomy" id="488533"/>
    <lineage>
        <taxon>Bacteria</taxon>
        <taxon>Pseudomonadati</taxon>
        <taxon>Pseudomonadota</taxon>
        <taxon>Gammaproteobacteria</taxon>
        <taxon>Pseudomonadales</taxon>
        <taxon>Marinobacteraceae</taxon>
        <taxon>Marinobacter</taxon>
    </lineage>
</organism>
<feature type="compositionally biased region" description="Low complexity" evidence="1">
    <location>
        <begin position="408"/>
        <end position="425"/>
    </location>
</feature>
<sequence length="739" mass="78355">MKAVRYLVIAMVAVIVLTAVAIAIAVAVIDPNNYKPQIEKAVEDATNLDILLEGDIDWSFIPLGLELNNVKAMLDDERFVKLDQLVAQVSVLSLIRMSPQVNTFVLDGLDARLVMDKDGNGNWTRIMPEGESTPVADSGAQPAEPAPQETEPTGDSASTPLNFNVENIQISNAQVHFDDLATGQSVVLEGVTLNASGITLGQTFPFELAFRVATSQPQFAVDGSLRAGVMVNEALNQFAVSDINGRFDMSGEPFGGKSVLAQISGSATADTENESASLEDLTVNLADLTLTTNLNVNGFGDAPQLSGNLRVDAFSLKKLLAALGQAPIETSDPEVLQTIAFATAISGPAGKVALDNVNIQLDDTTFTGNGSYTLANGAVALKLQGTSLNADRYLPPAEEGTTASNGDAEPAAATAQSQQPQPESDLLPLDTLRTLALNIQLGLSELIASNLTISDLNTVITANNGLLKLDDLSGKMYQGQFDAQATLDARSNTPKWTISSDVANIQTQPLLMDLAEVDMLTGGANLDLNLTTSGNRISALRDNANGAINFNLAEGSFTRMNLTRMACQGIALANQESLGATGWETTTPFDDMRGSLKIDGNTLTNTDLTAALAGMKLEGDGTVDLAQSALDYEAGLRIVGEIHRDPACRVTDYVQNVVIPLECRGSFADDPAGLCSFDGSRFRDTLKEIAANAARAKAQEEIDRATERAESRVTEELERHMDSESAGQVRDALKGLFGQ</sequence>
<feature type="region of interest" description="Disordered" evidence="1">
    <location>
        <begin position="391"/>
        <end position="425"/>
    </location>
</feature>
<evidence type="ECO:0000313" key="4">
    <source>
        <dbReference type="EMBL" id="SDW10895.1"/>
    </source>
</evidence>
<keyword evidence="2" id="KW-0812">Transmembrane</keyword>
<name>A0A1H2QUU2_9GAMM</name>
<dbReference type="PANTHER" id="PTHR30441:SF4">
    <property type="entry name" value="PROTEIN ASMA"/>
    <property type="match status" value="1"/>
</dbReference>
<dbReference type="OrthoDB" id="9766390at2"/>
<reference evidence="4 5" key="1">
    <citation type="submission" date="2016-10" db="EMBL/GenBank/DDBJ databases">
        <authorList>
            <person name="de Groot N.N."/>
        </authorList>
    </citation>
    <scope>NUCLEOTIDE SEQUENCE [LARGE SCALE GENOMIC DNA]</scope>
    <source>
        <strain evidence="4 5">CGMCC 1.7059</strain>
    </source>
</reference>
<dbReference type="InterPro" id="IPR052894">
    <property type="entry name" value="AsmA-related"/>
</dbReference>
<keyword evidence="2" id="KW-1133">Transmembrane helix</keyword>
<feature type="region of interest" description="Disordered" evidence="1">
    <location>
        <begin position="123"/>
        <end position="160"/>
    </location>
</feature>
<feature type="domain" description="AsmA" evidence="3">
    <location>
        <begin position="2"/>
        <end position="607"/>
    </location>
</feature>